<dbReference type="EMBL" id="KB446561">
    <property type="protein sequence ID" value="EME80575.1"/>
    <property type="molecule type" value="Genomic_DNA"/>
</dbReference>
<dbReference type="OrthoDB" id="10417667at2759"/>
<dbReference type="GeneID" id="19333769"/>
<evidence type="ECO:0000313" key="2">
    <source>
        <dbReference type="Proteomes" id="UP000016932"/>
    </source>
</evidence>
<dbReference type="KEGG" id="pfj:MYCFIDRAFT_177514"/>
<dbReference type="Proteomes" id="UP000016932">
    <property type="component" value="Unassembled WGS sequence"/>
</dbReference>
<evidence type="ECO:0000313" key="1">
    <source>
        <dbReference type="EMBL" id="EME80575.1"/>
    </source>
</evidence>
<dbReference type="HOGENOM" id="CLU_392374_0_0_1"/>
<dbReference type="AlphaFoldDB" id="M2YS57"/>
<organism evidence="1 2">
    <name type="scientific">Pseudocercospora fijiensis (strain CIRAD86)</name>
    <name type="common">Black leaf streak disease fungus</name>
    <name type="synonym">Mycosphaerella fijiensis</name>
    <dbReference type="NCBI Taxonomy" id="383855"/>
    <lineage>
        <taxon>Eukaryota</taxon>
        <taxon>Fungi</taxon>
        <taxon>Dikarya</taxon>
        <taxon>Ascomycota</taxon>
        <taxon>Pezizomycotina</taxon>
        <taxon>Dothideomycetes</taxon>
        <taxon>Dothideomycetidae</taxon>
        <taxon>Mycosphaerellales</taxon>
        <taxon>Mycosphaerellaceae</taxon>
        <taxon>Pseudocercospora</taxon>
    </lineage>
</organism>
<name>M2YS57_PSEFD</name>
<sequence length="703" mass="79189">MFFTNSSITFTFAGIGLTYKVIETLVLAQSLEASGLNLPSFAPQADSRAFSLKQPAGKRCVATTQTRKPHFITSFATSNIYLSTQLAPTIRTSSKGLRSSFKRDPSPISYTIVFRKGNLFARFNTDILASRPAFQLSSPRVLPPDIWEEIGDYLDEPERYWWQLVILKHTGNGLPPKREGSESPPPPPLPTKAQLVGKYLKYLEDELEAQNTWRRLVNGLCDTLPTEMRLVVIKRYLESLFPRTIDHNHIRFGHHVREFSDIVPAKDRFEVAITEIANEILEKVNSQIVDMHAEHTMTFNAQEIVSENVEEAIKLIPQLCTYILPANFPSRNSAATEVVPTFLQPQIHNIKHLELSTRVVGSDGTARYYPVELFKAQDHIANLGSWFPELQSLAFTIVDGTKGQRRYFKRGFSQQDTTFAAEVEKIVEQMLKLDVAEMGIRLCISNVPYWTEHTYDWYHAEKQSAWDDASEVDTDGLSCRRITMTAIAGDGRGGVLKGFVFTQVQDSALLGRICGPHQVVHGTEGSSGHRIGVFISTERYDAKVVPGKEQQKWKASQSVLAREINFSIVSLVLPLVHVYTLTKRLRLRQGWKAFLWQGFSFQRGLCQISQAELCAQKQFKTSVRKVDLSHHRDCSRSVISTIAQGKGIRFFDALEAGKDLTGGRVLLLAMGNVSIAVRGKRRSKHAWKKAGQFTKKITCEDIP</sequence>
<gene>
    <name evidence="1" type="ORF">MYCFIDRAFT_177514</name>
</gene>
<reference evidence="1 2" key="1">
    <citation type="journal article" date="2012" name="PLoS Pathog.">
        <title>Diverse lifestyles and strategies of plant pathogenesis encoded in the genomes of eighteen Dothideomycetes fungi.</title>
        <authorList>
            <person name="Ohm R.A."/>
            <person name="Feau N."/>
            <person name="Henrissat B."/>
            <person name="Schoch C.L."/>
            <person name="Horwitz B.A."/>
            <person name="Barry K.W."/>
            <person name="Condon B.J."/>
            <person name="Copeland A.C."/>
            <person name="Dhillon B."/>
            <person name="Glaser F."/>
            <person name="Hesse C.N."/>
            <person name="Kosti I."/>
            <person name="LaButti K."/>
            <person name="Lindquist E.A."/>
            <person name="Lucas S."/>
            <person name="Salamov A.A."/>
            <person name="Bradshaw R.E."/>
            <person name="Ciuffetti L."/>
            <person name="Hamelin R.C."/>
            <person name="Kema G.H.J."/>
            <person name="Lawrence C."/>
            <person name="Scott J.A."/>
            <person name="Spatafora J.W."/>
            <person name="Turgeon B.G."/>
            <person name="de Wit P.J.G.M."/>
            <person name="Zhong S."/>
            <person name="Goodwin S.B."/>
            <person name="Grigoriev I.V."/>
        </authorList>
    </citation>
    <scope>NUCLEOTIDE SEQUENCE [LARGE SCALE GENOMIC DNA]</scope>
    <source>
        <strain evidence="1 2">CIRAD86</strain>
    </source>
</reference>
<dbReference type="VEuPathDB" id="FungiDB:MYCFIDRAFT_177514"/>
<proteinExistence type="predicted"/>
<protein>
    <submittedName>
        <fullName evidence="1">Uncharacterized protein</fullName>
    </submittedName>
</protein>
<dbReference type="RefSeq" id="XP_007929470.1">
    <property type="nucleotide sequence ID" value="XM_007931279.1"/>
</dbReference>
<keyword evidence="2" id="KW-1185">Reference proteome</keyword>
<accession>M2YS57</accession>